<reference evidence="2" key="1">
    <citation type="submission" date="2020-11" db="EMBL/GenBank/DDBJ databases">
        <title>Kefir isolates.</title>
        <authorList>
            <person name="Marcisauskas S."/>
            <person name="Kim Y."/>
            <person name="Blasche S."/>
        </authorList>
    </citation>
    <scope>NUCLEOTIDE SEQUENCE</scope>
    <source>
        <strain evidence="2">Olga-1</strain>
    </source>
</reference>
<protein>
    <submittedName>
        <fullName evidence="2">Uncharacterized protein</fullName>
    </submittedName>
</protein>
<keyword evidence="3" id="KW-1185">Reference proteome</keyword>
<evidence type="ECO:0000256" key="1">
    <source>
        <dbReference type="SAM" id="Coils"/>
    </source>
</evidence>
<dbReference type="EMBL" id="PUHW01000134">
    <property type="protein sequence ID" value="KAG0688649.1"/>
    <property type="molecule type" value="Genomic_DNA"/>
</dbReference>
<sequence>MDNRVKRVIEREEDKKRINNELKERYRRVLKRTILNFDCKGPESQRVVYKNENMIDLVQDELDSRVKLMDAIGKELQSKVQHTRNKLETYQTDQIQQRVELLNQKIRILEATIRHITQED</sequence>
<proteinExistence type="predicted"/>
<accession>A0A9P6WKN2</accession>
<keyword evidence="1" id="KW-0175">Coiled coil</keyword>
<dbReference type="Proteomes" id="UP000697127">
    <property type="component" value="Unassembled WGS sequence"/>
</dbReference>
<gene>
    <name evidence="2" type="ORF">C6P40_000712</name>
</gene>
<name>A0A9P6WKN2_9ASCO</name>
<dbReference type="AlphaFoldDB" id="A0A9P6WKN2"/>
<evidence type="ECO:0000313" key="2">
    <source>
        <dbReference type="EMBL" id="KAG0688649.1"/>
    </source>
</evidence>
<organism evidence="2 3">
    <name type="scientific">Pichia californica</name>
    <dbReference type="NCBI Taxonomy" id="460514"/>
    <lineage>
        <taxon>Eukaryota</taxon>
        <taxon>Fungi</taxon>
        <taxon>Dikarya</taxon>
        <taxon>Ascomycota</taxon>
        <taxon>Saccharomycotina</taxon>
        <taxon>Pichiomycetes</taxon>
        <taxon>Pichiales</taxon>
        <taxon>Pichiaceae</taxon>
        <taxon>Pichia</taxon>
    </lineage>
</organism>
<evidence type="ECO:0000313" key="3">
    <source>
        <dbReference type="Proteomes" id="UP000697127"/>
    </source>
</evidence>
<feature type="coiled-coil region" evidence="1">
    <location>
        <begin position="92"/>
        <end position="119"/>
    </location>
</feature>
<comment type="caution">
    <text evidence="2">The sequence shown here is derived from an EMBL/GenBank/DDBJ whole genome shotgun (WGS) entry which is preliminary data.</text>
</comment>